<comment type="caution">
    <text evidence="6">The sequence shown here is derived from an EMBL/GenBank/DDBJ whole genome shotgun (WGS) entry which is preliminary data.</text>
</comment>
<sequence>MRVSDARNFFALRYLQARYFKNRQSFEAATRQAALFNVLRRLDEDKYRTALLDADGACVALVRSKASFWFQTAEPGKNGTIGILLVDPMITAGYPLWAAQPNFEDPPSMFHVHPFEAPPKSFLDSVIYWTRRMPRADLASISTNPVVMASGMAHLVCAEWLRLCRYIPTRLEQVEWEIQNPDFRLDPNGINSSLSRLYPWRRWLPLYRTMLAETSLKLFRGCSLALNTSHSNLQQDFYAIETMIDELQQRIDKIVAVITAIISIEESRRAITQNQHIGRLTYLAMIFAPLSFISSFFSMATDLTALRDTFWVYFCFALPISLIVFLLVNRELVQSWYTTFKRWSGSRGSY</sequence>
<comment type="subcellular location">
    <subcellularLocation>
        <location evidence="1">Membrane</location>
        <topology evidence="1">Multi-pass membrane protein</topology>
    </subcellularLocation>
</comment>
<dbReference type="InterPro" id="IPR002523">
    <property type="entry name" value="MgTranspt_CorA/ZnTranspt_ZntB"/>
</dbReference>
<dbReference type="InterPro" id="IPR045863">
    <property type="entry name" value="CorA_TM1_TM2"/>
</dbReference>
<evidence type="ECO:0000256" key="5">
    <source>
        <dbReference type="SAM" id="Phobius"/>
    </source>
</evidence>
<dbReference type="GO" id="GO:0016020">
    <property type="term" value="C:membrane"/>
    <property type="evidence" value="ECO:0007669"/>
    <property type="project" value="UniProtKB-SubCell"/>
</dbReference>
<evidence type="ECO:0000256" key="2">
    <source>
        <dbReference type="ARBA" id="ARBA00022692"/>
    </source>
</evidence>
<keyword evidence="3 5" id="KW-1133">Transmembrane helix</keyword>
<evidence type="ECO:0000313" key="6">
    <source>
        <dbReference type="EMBL" id="KAJ4253405.1"/>
    </source>
</evidence>
<dbReference type="AlphaFoldDB" id="A0A9W8VDH5"/>
<feature type="transmembrane region" description="Helical" evidence="5">
    <location>
        <begin position="277"/>
        <end position="298"/>
    </location>
</feature>
<evidence type="ECO:0000256" key="4">
    <source>
        <dbReference type="ARBA" id="ARBA00023136"/>
    </source>
</evidence>
<evidence type="ECO:0000256" key="3">
    <source>
        <dbReference type="ARBA" id="ARBA00022989"/>
    </source>
</evidence>
<accession>A0A9W8VDH5</accession>
<organism evidence="6 7">
    <name type="scientific">Fusarium torreyae</name>
    <dbReference type="NCBI Taxonomy" id="1237075"/>
    <lineage>
        <taxon>Eukaryota</taxon>
        <taxon>Fungi</taxon>
        <taxon>Dikarya</taxon>
        <taxon>Ascomycota</taxon>
        <taxon>Pezizomycotina</taxon>
        <taxon>Sordariomycetes</taxon>
        <taxon>Hypocreomycetidae</taxon>
        <taxon>Hypocreales</taxon>
        <taxon>Nectriaceae</taxon>
        <taxon>Fusarium</taxon>
    </lineage>
</organism>
<keyword evidence="2 5" id="KW-0812">Transmembrane</keyword>
<protein>
    <submittedName>
        <fullName evidence="6">Uncharacterized protein</fullName>
    </submittedName>
</protein>
<feature type="transmembrane region" description="Helical" evidence="5">
    <location>
        <begin position="310"/>
        <end position="328"/>
    </location>
</feature>
<dbReference type="Proteomes" id="UP001152049">
    <property type="component" value="Unassembled WGS sequence"/>
</dbReference>
<gene>
    <name evidence="6" type="ORF">NW762_010562</name>
</gene>
<reference evidence="6" key="1">
    <citation type="submission" date="2022-09" db="EMBL/GenBank/DDBJ databases">
        <title>Fusarium specimens isolated from Avocado Roots.</title>
        <authorList>
            <person name="Stajich J."/>
            <person name="Roper C."/>
            <person name="Heimlech-Rivalta G."/>
        </authorList>
    </citation>
    <scope>NUCLEOTIDE SEQUENCE</scope>
    <source>
        <strain evidence="6">CF00136</strain>
    </source>
</reference>
<dbReference type="GO" id="GO:0046873">
    <property type="term" value="F:metal ion transmembrane transporter activity"/>
    <property type="evidence" value="ECO:0007669"/>
    <property type="project" value="InterPro"/>
</dbReference>
<name>A0A9W8VDH5_9HYPO</name>
<keyword evidence="4 5" id="KW-0472">Membrane</keyword>
<dbReference type="Pfam" id="PF01544">
    <property type="entry name" value="CorA"/>
    <property type="match status" value="1"/>
</dbReference>
<dbReference type="OrthoDB" id="3231000at2759"/>
<proteinExistence type="predicted"/>
<dbReference type="SUPFAM" id="SSF144083">
    <property type="entry name" value="Magnesium transport protein CorA, transmembrane region"/>
    <property type="match status" value="1"/>
</dbReference>
<evidence type="ECO:0000313" key="7">
    <source>
        <dbReference type="Proteomes" id="UP001152049"/>
    </source>
</evidence>
<keyword evidence="7" id="KW-1185">Reference proteome</keyword>
<dbReference type="EMBL" id="JAOQAZ010000024">
    <property type="protein sequence ID" value="KAJ4253405.1"/>
    <property type="molecule type" value="Genomic_DNA"/>
</dbReference>
<dbReference type="Gene3D" id="1.20.58.340">
    <property type="entry name" value="Magnesium transport protein CorA, transmembrane region"/>
    <property type="match status" value="1"/>
</dbReference>
<evidence type="ECO:0000256" key="1">
    <source>
        <dbReference type="ARBA" id="ARBA00004141"/>
    </source>
</evidence>